<dbReference type="FunFam" id="3.30.70.360:FF:000014">
    <property type="entry name" value="N-acyl-L-amino acid amidohydrolase"/>
    <property type="match status" value="1"/>
</dbReference>
<dbReference type="Gene3D" id="3.40.630.10">
    <property type="entry name" value="Zn peptidases"/>
    <property type="match status" value="1"/>
</dbReference>
<dbReference type="EMBL" id="VTPS01000039">
    <property type="protein sequence ID" value="TZE80249.1"/>
    <property type="molecule type" value="Genomic_DNA"/>
</dbReference>
<evidence type="ECO:0000313" key="6">
    <source>
        <dbReference type="Proteomes" id="UP000322976"/>
    </source>
</evidence>
<dbReference type="Gene3D" id="3.30.70.360">
    <property type="match status" value="1"/>
</dbReference>
<dbReference type="GO" id="GO:0046872">
    <property type="term" value="F:metal ion binding"/>
    <property type="evidence" value="ECO:0007669"/>
    <property type="project" value="UniProtKB-KW"/>
</dbReference>
<dbReference type="InterPro" id="IPR011650">
    <property type="entry name" value="Peptidase_M20_dimer"/>
</dbReference>
<reference evidence="5 6" key="1">
    <citation type="submission" date="2019-08" db="EMBL/GenBank/DDBJ databases">
        <title>Calorimonas adulescens gen. nov., sp. nov., an anaerobic thermophilic bacterium from Sakhalin hot spring.</title>
        <authorList>
            <person name="Khomyakova M.A."/>
            <person name="Merkel A.Y."/>
            <person name="Novikov A."/>
            <person name="Bonch-Osmolovskaya E.A."/>
            <person name="Slobodkin A.I."/>
        </authorList>
    </citation>
    <scope>NUCLEOTIDE SEQUENCE [LARGE SCALE GENOMIC DNA]</scope>
    <source>
        <strain evidence="5 6">A05MB</strain>
    </source>
</reference>
<dbReference type="InterPro" id="IPR017439">
    <property type="entry name" value="Amidohydrolase"/>
</dbReference>
<organism evidence="5 6">
    <name type="scientific">Calorimonas adulescens</name>
    <dbReference type="NCBI Taxonomy" id="2606906"/>
    <lineage>
        <taxon>Bacteria</taxon>
        <taxon>Bacillati</taxon>
        <taxon>Bacillota</taxon>
        <taxon>Clostridia</taxon>
        <taxon>Thermoanaerobacterales</taxon>
        <taxon>Thermoanaerobacteraceae</taxon>
        <taxon>Calorimonas</taxon>
    </lineage>
</organism>
<dbReference type="Proteomes" id="UP000322976">
    <property type="component" value="Unassembled WGS sequence"/>
</dbReference>
<dbReference type="Pfam" id="PF01546">
    <property type="entry name" value="Peptidase_M20"/>
    <property type="match status" value="1"/>
</dbReference>
<feature type="binding site" evidence="3">
    <location>
        <position position="168"/>
    </location>
    <ligand>
        <name>Mn(2+)</name>
        <dbReference type="ChEBI" id="CHEBI:29035"/>
        <label>2</label>
    </ligand>
</feature>
<proteinExistence type="inferred from homology"/>
<dbReference type="InterPro" id="IPR036264">
    <property type="entry name" value="Bact_exopeptidase_dim_dom"/>
</dbReference>
<evidence type="ECO:0000313" key="5">
    <source>
        <dbReference type="EMBL" id="TZE80249.1"/>
    </source>
</evidence>
<dbReference type="GO" id="GO:0016787">
    <property type="term" value="F:hydrolase activity"/>
    <property type="evidence" value="ECO:0007669"/>
    <property type="project" value="UniProtKB-KW"/>
</dbReference>
<evidence type="ECO:0000259" key="4">
    <source>
        <dbReference type="Pfam" id="PF07687"/>
    </source>
</evidence>
<dbReference type="NCBIfam" id="TIGR01891">
    <property type="entry name" value="amidohydrolases"/>
    <property type="match status" value="1"/>
</dbReference>
<dbReference type="SUPFAM" id="SSF53187">
    <property type="entry name" value="Zn-dependent exopeptidases"/>
    <property type="match status" value="1"/>
</dbReference>
<comment type="cofactor">
    <cofactor evidence="3">
        <name>Mn(2+)</name>
        <dbReference type="ChEBI" id="CHEBI:29035"/>
    </cofactor>
    <text evidence="3">The Mn(2+) ion enhances activity.</text>
</comment>
<dbReference type="PANTHER" id="PTHR11014">
    <property type="entry name" value="PEPTIDASE M20 FAMILY MEMBER"/>
    <property type="match status" value="1"/>
</dbReference>
<keyword evidence="6" id="KW-1185">Reference proteome</keyword>
<comment type="caution">
    <text evidence="5">The sequence shown here is derived from an EMBL/GenBank/DDBJ whole genome shotgun (WGS) entry which is preliminary data.</text>
</comment>
<dbReference type="AlphaFoldDB" id="A0A5D8Q803"/>
<keyword evidence="2 5" id="KW-0378">Hydrolase</keyword>
<accession>A0A5D8Q803</accession>
<gene>
    <name evidence="5" type="ORF">FWJ32_13075</name>
</gene>
<dbReference type="CDD" id="cd08021">
    <property type="entry name" value="M20_Acy1_YhaA-like"/>
    <property type="match status" value="1"/>
</dbReference>
<keyword evidence="3" id="KW-0464">Manganese</keyword>
<protein>
    <submittedName>
        <fullName evidence="5">Amidohydrolase</fullName>
    </submittedName>
</protein>
<feature type="binding site" evidence="3">
    <location>
        <position position="367"/>
    </location>
    <ligand>
        <name>Mn(2+)</name>
        <dbReference type="ChEBI" id="CHEBI:29035"/>
        <label>2</label>
    </ligand>
</feature>
<dbReference type="PIRSF" id="PIRSF005962">
    <property type="entry name" value="Pept_M20D_amidohydro"/>
    <property type="match status" value="1"/>
</dbReference>
<feature type="binding site" evidence="3">
    <location>
        <position position="141"/>
    </location>
    <ligand>
        <name>Mn(2+)</name>
        <dbReference type="ChEBI" id="CHEBI:29035"/>
        <label>2</label>
    </ligand>
</feature>
<evidence type="ECO:0000256" key="1">
    <source>
        <dbReference type="ARBA" id="ARBA00006153"/>
    </source>
</evidence>
<name>A0A5D8Q803_9THEO</name>
<feature type="binding site" evidence="3">
    <location>
        <position position="105"/>
    </location>
    <ligand>
        <name>Mn(2+)</name>
        <dbReference type="ChEBI" id="CHEBI:29035"/>
        <label>2</label>
    </ligand>
</feature>
<dbReference type="InterPro" id="IPR002933">
    <property type="entry name" value="Peptidase_M20"/>
</dbReference>
<evidence type="ECO:0000256" key="2">
    <source>
        <dbReference type="ARBA" id="ARBA00022801"/>
    </source>
</evidence>
<feature type="domain" description="Peptidase M20 dimerisation" evidence="4">
    <location>
        <begin position="192"/>
        <end position="283"/>
    </location>
</feature>
<dbReference type="PANTHER" id="PTHR11014:SF63">
    <property type="entry name" value="METALLOPEPTIDASE, PUTATIVE (AFU_ORTHOLOGUE AFUA_6G09600)-RELATED"/>
    <property type="match status" value="1"/>
</dbReference>
<dbReference type="SUPFAM" id="SSF55031">
    <property type="entry name" value="Bacterial exopeptidase dimerisation domain"/>
    <property type="match status" value="1"/>
</dbReference>
<feature type="binding site" evidence="3">
    <location>
        <position position="107"/>
    </location>
    <ligand>
        <name>Mn(2+)</name>
        <dbReference type="ChEBI" id="CHEBI:29035"/>
        <label>2</label>
    </ligand>
</feature>
<comment type="similarity">
    <text evidence="1">Belongs to the peptidase M20 family.</text>
</comment>
<sequence>MVCVFDVKRECEELFDEVVAIRRDFHKHPELGFQEVRTAGIVAEKLREYGLEVKTGINKTGVVGLLRGAQPGKTVLLRADMDALKVNEENECDYKSEIEGVMHACGHDAHTAMLLVAAKVLSRHRDEIKGNIKFLFQPSEENFPGGALGMIEEGVLEDPHVDAVFGQHVWAGIPSGKIGVRPGPIMAAPDEFRLTIKGKGGHGSAPHLGVDALVIGAQVVLALQTLVSREIDPLNPAVVSIGTFNSGTVMNAIPSETKMTGTVRLTDPELRKEMPDKIERIVKGVCDAMRGEYSLEYVHGYPPTVNDPEMTELAGEALREAFGEENIVDPGISMGGEDFSYFLEKVPGSFIMLGITNEEKGIDKNNHHPKFDIDENALPLGVEALVRIALKFLNS</sequence>
<keyword evidence="3" id="KW-0479">Metal-binding</keyword>
<dbReference type="Pfam" id="PF07687">
    <property type="entry name" value="M20_dimer"/>
    <property type="match status" value="1"/>
</dbReference>
<evidence type="ECO:0000256" key="3">
    <source>
        <dbReference type="PIRSR" id="PIRSR005962-1"/>
    </source>
</evidence>